<feature type="transmembrane region" description="Helical" evidence="7">
    <location>
        <begin position="361"/>
        <end position="384"/>
    </location>
</feature>
<comment type="subcellular location">
    <subcellularLocation>
        <location evidence="1">Cell membrane</location>
        <topology evidence="1">Multi-pass membrane protein</topology>
    </subcellularLocation>
</comment>
<feature type="transmembrane region" description="Helical" evidence="7">
    <location>
        <begin position="33"/>
        <end position="52"/>
    </location>
</feature>
<reference evidence="8" key="1">
    <citation type="submission" date="2014-07" db="EMBL/GenBank/DDBJ databases">
        <authorList>
            <person name="Monot Marc"/>
        </authorList>
    </citation>
    <scope>NUCLEOTIDE SEQUENCE</scope>
    <source>
        <strain evidence="10">7032989</strain>
        <strain evidence="9">7032994</strain>
    </source>
</reference>
<evidence type="ECO:0000256" key="4">
    <source>
        <dbReference type="ARBA" id="ARBA00022692"/>
    </source>
</evidence>
<dbReference type="EMBL" id="DAEQIJ010000070">
    <property type="protein sequence ID" value="HBH2622452.1"/>
    <property type="molecule type" value="Genomic_DNA"/>
</dbReference>
<dbReference type="Proteomes" id="UP000878956">
    <property type="component" value="Unassembled WGS sequence"/>
</dbReference>
<evidence type="ECO:0000256" key="2">
    <source>
        <dbReference type="ARBA" id="ARBA00022448"/>
    </source>
</evidence>
<dbReference type="EMBL" id="DAEPXK010000041">
    <property type="protein sequence ID" value="HBH1543583.1"/>
    <property type="molecule type" value="Genomic_DNA"/>
</dbReference>
<dbReference type="PANTHER" id="PTHR42770:SF15">
    <property type="entry name" value="GLUTAMATE_GAMMA-AMINOBUTYRATE ANTIPORTER-RELATED"/>
    <property type="match status" value="1"/>
</dbReference>
<proteinExistence type="predicted"/>
<dbReference type="PATRIC" id="fig|1496.1371.peg.2721"/>
<feature type="transmembrane region" description="Helical" evidence="7">
    <location>
        <begin position="292"/>
        <end position="316"/>
    </location>
</feature>
<dbReference type="EMBL" id="LK932407">
    <property type="protein sequence ID" value="CDS88538.1"/>
    <property type="molecule type" value="Genomic_DNA"/>
</dbReference>
<feature type="transmembrane region" description="Helical" evidence="7">
    <location>
        <begin position="437"/>
        <end position="458"/>
    </location>
</feature>
<accession>A0A031WAT8</accession>
<dbReference type="Proteomes" id="UP000879542">
    <property type="component" value="Unassembled WGS sequence"/>
</dbReference>
<dbReference type="GeneID" id="66355010"/>
<feature type="transmembrane region" description="Helical" evidence="7">
    <location>
        <begin position="199"/>
        <end position="222"/>
    </location>
</feature>
<dbReference type="AlphaFoldDB" id="A0A031WAT8"/>
<evidence type="ECO:0000313" key="8">
    <source>
        <dbReference type="EMBL" id="CDS85093.1"/>
    </source>
</evidence>
<evidence type="ECO:0000313" key="12">
    <source>
        <dbReference type="EMBL" id="HBH1544662.1"/>
    </source>
</evidence>
<sequence>MEKKKIGLWSLVFMNVSALYGIRWIAKSTASSFGLGLGAIPMWLLFSFIYFVPGALICAELASTYQKGDGGLYDWVKEAFGEKYGFLVSWLNWTAKIFWYSSFLTFLAVNVSYTIGNPALADNKMFVLILSLIIFWALSLIATKGISFTKIFTNTGALGSTIPSAILIIFSFVAVFVLKKHDIASTYTIASMTPKLNMDAFVAISAIMFGLAGAETAANFITEIDKPEKNFPKAILISAGIVASLYVLGSIAITMIIPPDQITASKGVLDALSAVCASLGIGSWLVQLIAFGIAFSVLGAIVLYIASPIKMLFGSVKKGIFPDSLVEVNEHKIPSKAVILQAIIVTIILLVTTLMPSVDAIYNVLVTMTALTALFPYVLLYASYIKLRKERPDEIRPYTMAKSTSTCLGLAKMVLVVTVVGILLSAAPVMPTFAENVIYEIEMIGGGLLVILSGLWLWNRYEKKTAK</sequence>
<keyword evidence="3" id="KW-1003">Cell membrane</keyword>
<dbReference type="RefSeq" id="WP_003426910.1">
    <property type="nucleotide sequence ID" value="NZ_AP025558.1"/>
</dbReference>
<organism evidence="8">
    <name type="scientific">Clostridioides difficile</name>
    <name type="common">Peptoclostridium difficile</name>
    <dbReference type="NCBI Taxonomy" id="1496"/>
    <lineage>
        <taxon>Bacteria</taxon>
        <taxon>Bacillati</taxon>
        <taxon>Bacillota</taxon>
        <taxon>Clostridia</taxon>
        <taxon>Peptostreptococcales</taxon>
        <taxon>Peptostreptococcaceae</taxon>
        <taxon>Clostridioides</taxon>
    </lineage>
</organism>
<reference evidence="11" key="3">
    <citation type="submission" date="2021-06" db="EMBL/GenBank/DDBJ databases">
        <authorList>
            <consortium name="NCBI Pathogen Detection Project"/>
        </authorList>
    </citation>
    <scope>NUCLEOTIDE SEQUENCE</scope>
    <source>
        <strain evidence="13">Clostridioides</strain>
        <strain evidence="11">HN1000</strain>
    </source>
</reference>
<dbReference type="Gene3D" id="1.20.1740.10">
    <property type="entry name" value="Amino acid/polyamine transporter I"/>
    <property type="match status" value="1"/>
</dbReference>
<reference evidence="11" key="2">
    <citation type="journal article" date="2018" name="Genome Biol.">
        <title>SKESA: strategic k-mer extension for scrupulous assemblies.</title>
        <authorList>
            <person name="Souvorov A."/>
            <person name="Agarwala R."/>
            <person name="Lipman D.J."/>
        </authorList>
    </citation>
    <scope>NUCLEOTIDE SEQUENCE</scope>
    <source>
        <strain evidence="13">Clostridioides</strain>
        <strain evidence="11">HN1000</strain>
    </source>
</reference>
<evidence type="ECO:0000256" key="6">
    <source>
        <dbReference type="ARBA" id="ARBA00023136"/>
    </source>
</evidence>
<dbReference type="EMBL" id="DAEQIJ010000016">
    <property type="protein sequence ID" value="HBH2621172.1"/>
    <property type="molecule type" value="Genomic_DNA"/>
</dbReference>
<dbReference type="PANTHER" id="PTHR42770">
    <property type="entry name" value="AMINO ACID TRANSPORTER-RELATED"/>
    <property type="match status" value="1"/>
</dbReference>
<evidence type="ECO:0000256" key="5">
    <source>
        <dbReference type="ARBA" id="ARBA00022989"/>
    </source>
</evidence>
<dbReference type="Pfam" id="PF13520">
    <property type="entry name" value="AA_permease_2"/>
    <property type="match status" value="1"/>
</dbReference>
<keyword evidence="4 7" id="KW-0812">Transmembrane</keyword>
<feature type="transmembrane region" description="Helical" evidence="7">
    <location>
        <begin position="97"/>
        <end position="115"/>
    </location>
</feature>
<feature type="transmembrane region" description="Helical" evidence="7">
    <location>
        <begin position="405"/>
        <end position="425"/>
    </location>
</feature>
<name>A0A031WAT8_CLODI</name>
<dbReference type="GO" id="GO:0022857">
    <property type="term" value="F:transmembrane transporter activity"/>
    <property type="evidence" value="ECO:0007669"/>
    <property type="project" value="InterPro"/>
</dbReference>
<keyword evidence="2" id="KW-0813">Transport</keyword>
<evidence type="ECO:0000256" key="3">
    <source>
        <dbReference type="ARBA" id="ARBA00022475"/>
    </source>
</evidence>
<evidence type="ECO:0000313" key="13">
    <source>
        <dbReference type="EMBL" id="HBH2621172.1"/>
    </source>
</evidence>
<dbReference type="KEGG" id="pdf:CD630DERM_26120"/>
<dbReference type="EMBL" id="DAEPXK010000140">
    <property type="protein sequence ID" value="HBH1544662.1"/>
    <property type="molecule type" value="Genomic_DNA"/>
</dbReference>
<evidence type="ECO:0000313" key="10">
    <source>
        <dbReference type="EMBL" id="CDT64403.1"/>
    </source>
</evidence>
<evidence type="ECO:0000313" key="11">
    <source>
        <dbReference type="EMBL" id="HBH1543583.1"/>
    </source>
</evidence>
<evidence type="ECO:0000313" key="14">
    <source>
        <dbReference type="EMBL" id="HBH2622452.1"/>
    </source>
</evidence>
<dbReference type="InterPro" id="IPR002293">
    <property type="entry name" value="AA/rel_permease1"/>
</dbReference>
<feature type="transmembrane region" description="Helical" evidence="7">
    <location>
        <begin position="337"/>
        <end position="355"/>
    </location>
</feature>
<dbReference type="EMBL" id="LK933316">
    <property type="protein sequence ID" value="CDT64403.1"/>
    <property type="molecule type" value="Genomic_DNA"/>
</dbReference>
<dbReference type="InterPro" id="IPR050367">
    <property type="entry name" value="APC_superfamily"/>
</dbReference>
<dbReference type="GO" id="GO:0005886">
    <property type="term" value="C:plasma membrane"/>
    <property type="evidence" value="ECO:0007669"/>
    <property type="project" value="UniProtKB-SubCell"/>
</dbReference>
<feature type="transmembrane region" description="Helical" evidence="7">
    <location>
        <begin position="158"/>
        <end position="178"/>
    </location>
</feature>
<dbReference type="EMBL" id="LK932505">
    <property type="protein sequence ID" value="CDS85093.1"/>
    <property type="molecule type" value="Genomic_DNA"/>
</dbReference>
<feature type="transmembrane region" description="Helical" evidence="7">
    <location>
        <begin position="234"/>
        <end position="256"/>
    </location>
</feature>
<evidence type="ECO:0000256" key="7">
    <source>
        <dbReference type="SAM" id="Phobius"/>
    </source>
</evidence>
<evidence type="ECO:0000313" key="9">
    <source>
        <dbReference type="EMBL" id="CDS88538.1"/>
    </source>
</evidence>
<dbReference type="PIRSF" id="PIRSF006060">
    <property type="entry name" value="AA_transporter"/>
    <property type="match status" value="1"/>
</dbReference>
<feature type="transmembrane region" description="Helical" evidence="7">
    <location>
        <begin position="6"/>
        <end position="26"/>
    </location>
</feature>
<keyword evidence="6 7" id="KW-0472">Membrane</keyword>
<feature type="transmembrane region" description="Helical" evidence="7">
    <location>
        <begin position="127"/>
        <end position="146"/>
    </location>
</feature>
<keyword evidence="5 7" id="KW-1133">Transmembrane helix</keyword>
<protein>
    <submittedName>
        <fullName evidence="8 9">Amino acid permease</fullName>
    </submittedName>
</protein>
<gene>
    <name evidence="10" type="ORF">BN1095_620056</name>
    <name evidence="8" type="ORF">BN1096_520091</name>
    <name evidence="9" type="ORF">BN1097_680093</name>
    <name evidence="11" type="ORF">KRM00_003113</name>
    <name evidence="12" type="ORF">KRM00_004264</name>
    <name evidence="13" type="ORF">KRQ00_002958</name>
    <name evidence="14" type="ORF">KRQ00_004331</name>
</gene>
<evidence type="ECO:0000256" key="1">
    <source>
        <dbReference type="ARBA" id="ARBA00004651"/>
    </source>
</evidence>